<feature type="domain" description="HTH hxlR-type" evidence="5">
    <location>
        <begin position="11"/>
        <end position="110"/>
    </location>
</feature>
<dbReference type="RefSeq" id="WP_154175049.1">
    <property type="nucleotide sequence ID" value="NZ_WJXZ01000005.1"/>
</dbReference>
<name>A0A7K0EJG0_9BACT</name>
<dbReference type="PROSITE" id="PS51118">
    <property type="entry name" value="HTH_HXLR"/>
    <property type="match status" value="1"/>
</dbReference>
<evidence type="ECO:0000256" key="2">
    <source>
        <dbReference type="ARBA" id="ARBA00023125"/>
    </source>
</evidence>
<evidence type="ECO:0000256" key="1">
    <source>
        <dbReference type="ARBA" id="ARBA00023015"/>
    </source>
</evidence>
<dbReference type="Gene3D" id="1.10.10.10">
    <property type="entry name" value="Winged helix-like DNA-binding domain superfamily/Winged helix DNA-binding domain"/>
    <property type="match status" value="1"/>
</dbReference>
<evidence type="ECO:0000256" key="4">
    <source>
        <dbReference type="SAM" id="Phobius"/>
    </source>
</evidence>
<dbReference type="OrthoDB" id="8231503at2"/>
<feature type="transmembrane region" description="Helical" evidence="4">
    <location>
        <begin position="17"/>
        <end position="38"/>
    </location>
</feature>
<dbReference type="AlphaFoldDB" id="A0A7K0EJG0"/>
<dbReference type="Pfam" id="PF01638">
    <property type="entry name" value="HxlR"/>
    <property type="match status" value="1"/>
</dbReference>
<accession>A0A7K0EJG0</accession>
<proteinExistence type="predicted"/>
<keyword evidence="4" id="KW-0472">Membrane</keyword>
<dbReference type="GO" id="GO:0003677">
    <property type="term" value="F:DNA binding"/>
    <property type="evidence" value="ECO:0007669"/>
    <property type="project" value="UniProtKB-KW"/>
</dbReference>
<gene>
    <name evidence="6" type="ORF">GJJ30_10210</name>
</gene>
<dbReference type="EMBL" id="WJXZ01000005">
    <property type="protein sequence ID" value="MRS61661.1"/>
    <property type="molecule type" value="Genomic_DNA"/>
</dbReference>
<dbReference type="InterPro" id="IPR002577">
    <property type="entry name" value="HTH_HxlR"/>
</dbReference>
<evidence type="ECO:0000256" key="3">
    <source>
        <dbReference type="ARBA" id="ARBA00023163"/>
    </source>
</evidence>
<keyword evidence="4" id="KW-0812">Transmembrane</keyword>
<dbReference type="SUPFAM" id="SSF46785">
    <property type="entry name" value="Winged helix' DNA-binding domain"/>
    <property type="match status" value="1"/>
</dbReference>
<keyword evidence="3" id="KW-0804">Transcription</keyword>
<dbReference type="InterPro" id="IPR036388">
    <property type="entry name" value="WH-like_DNA-bd_sf"/>
</dbReference>
<evidence type="ECO:0000313" key="6">
    <source>
        <dbReference type="EMBL" id="MRS61661.1"/>
    </source>
</evidence>
<keyword evidence="7" id="KW-1185">Reference proteome</keyword>
<dbReference type="PANTHER" id="PTHR33204">
    <property type="entry name" value="TRANSCRIPTIONAL REGULATOR, MARR FAMILY"/>
    <property type="match status" value="1"/>
</dbReference>
<protein>
    <submittedName>
        <fullName evidence="6">Transcriptional regulator</fullName>
    </submittedName>
</protein>
<keyword evidence="4" id="KW-1133">Transmembrane helix</keyword>
<dbReference type="Proteomes" id="UP000441754">
    <property type="component" value="Unassembled WGS sequence"/>
</dbReference>
<evidence type="ECO:0000259" key="5">
    <source>
        <dbReference type="PROSITE" id="PS51118"/>
    </source>
</evidence>
<comment type="caution">
    <text evidence="6">The sequence shown here is derived from an EMBL/GenBank/DDBJ whole genome shotgun (WGS) entry which is preliminary data.</text>
</comment>
<keyword evidence="2" id="KW-0238">DNA-binding</keyword>
<sequence>MVPKNRNNVPTPVDFTLISKALVIISGKWRLTIILLIGEDTFRFRQFREQLPSMSEKMLAGELKALVALDVLTRTVYAEVPPRVEYSLTKKGRLALPILRQLQQVGHLFN</sequence>
<organism evidence="6 7">
    <name type="scientific">Larkinella terrae</name>
    <dbReference type="NCBI Taxonomy" id="2025311"/>
    <lineage>
        <taxon>Bacteria</taxon>
        <taxon>Pseudomonadati</taxon>
        <taxon>Bacteroidota</taxon>
        <taxon>Cytophagia</taxon>
        <taxon>Cytophagales</taxon>
        <taxon>Spirosomataceae</taxon>
        <taxon>Larkinella</taxon>
    </lineage>
</organism>
<dbReference type="InterPro" id="IPR036390">
    <property type="entry name" value="WH_DNA-bd_sf"/>
</dbReference>
<keyword evidence="1" id="KW-0805">Transcription regulation</keyword>
<evidence type="ECO:0000313" key="7">
    <source>
        <dbReference type="Proteomes" id="UP000441754"/>
    </source>
</evidence>
<reference evidence="6 7" key="1">
    <citation type="journal article" date="2018" name="Antonie Van Leeuwenhoek">
        <title>Larkinella terrae sp. nov., isolated from soil on Jeju Island, South Korea.</title>
        <authorList>
            <person name="Ten L.N."/>
            <person name="Jeon J."/>
            <person name="Park S.J."/>
            <person name="Park S."/>
            <person name="Lee S.Y."/>
            <person name="Kim M.K."/>
            <person name="Jung H.Y."/>
        </authorList>
    </citation>
    <scope>NUCLEOTIDE SEQUENCE [LARGE SCALE GENOMIC DNA]</scope>
    <source>
        <strain evidence="6 7">KCTC 52001</strain>
    </source>
</reference>